<dbReference type="AlphaFoldDB" id="A0AAN8CP94"/>
<dbReference type="EMBL" id="JAURVH010001530">
    <property type="protein sequence ID" value="KAK5905925.1"/>
    <property type="molecule type" value="Genomic_DNA"/>
</dbReference>
<evidence type="ECO:0000313" key="3">
    <source>
        <dbReference type="Proteomes" id="UP001331515"/>
    </source>
</evidence>
<comment type="caution">
    <text evidence="2">The sequence shown here is derived from an EMBL/GenBank/DDBJ whole genome shotgun (WGS) entry which is preliminary data.</text>
</comment>
<protein>
    <submittedName>
        <fullName evidence="2">Uncharacterized protein</fullName>
    </submittedName>
</protein>
<name>A0AAN8CP94_CHAGU</name>
<organism evidence="2 3">
    <name type="scientific">Champsocephalus gunnari</name>
    <name type="common">Mackerel icefish</name>
    <dbReference type="NCBI Taxonomy" id="52237"/>
    <lineage>
        <taxon>Eukaryota</taxon>
        <taxon>Metazoa</taxon>
        <taxon>Chordata</taxon>
        <taxon>Craniata</taxon>
        <taxon>Vertebrata</taxon>
        <taxon>Euteleostomi</taxon>
        <taxon>Actinopterygii</taxon>
        <taxon>Neopterygii</taxon>
        <taxon>Teleostei</taxon>
        <taxon>Neoteleostei</taxon>
        <taxon>Acanthomorphata</taxon>
        <taxon>Eupercaria</taxon>
        <taxon>Perciformes</taxon>
        <taxon>Notothenioidei</taxon>
        <taxon>Channichthyidae</taxon>
        <taxon>Champsocephalus</taxon>
    </lineage>
</organism>
<feature type="compositionally biased region" description="Low complexity" evidence="1">
    <location>
        <begin position="309"/>
        <end position="325"/>
    </location>
</feature>
<evidence type="ECO:0000313" key="2">
    <source>
        <dbReference type="EMBL" id="KAK5905925.1"/>
    </source>
</evidence>
<accession>A0AAN8CP94</accession>
<dbReference type="Proteomes" id="UP001331515">
    <property type="component" value="Unassembled WGS sequence"/>
</dbReference>
<reference evidence="2 3" key="1">
    <citation type="journal article" date="2023" name="Mol. Biol. Evol.">
        <title>Genomics of Secondarily Temperate Adaptation in the Only Non-Antarctic Icefish.</title>
        <authorList>
            <person name="Rivera-Colon A.G."/>
            <person name="Rayamajhi N."/>
            <person name="Minhas B.F."/>
            <person name="Madrigal G."/>
            <person name="Bilyk K.T."/>
            <person name="Yoon V."/>
            <person name="Hune M."/>
            <person name="Gregory S."/>
            <person name="Cheng C.H.C."/>
            <person name="Catchen J.M."/>
        </authorList>
    </citation>
    <scope>NUCLEOTIDE SEQUENCE [LARGE SCALE GENOMIC DNA]</scope>
    <source>
        <tissue evidence="2">White muscle</tissue>
    </source>
</reference>
<feature type="region of interest" description="Disordered" evidence="1">
    <location>
        <begin position="289"/>
        <end position="416"/>
    </location>
</feature>
<keyword evidence="3" id="KW-1185">Reference proteome</keyword>
<feature type="compositionally biased region" description="Acidic residues" evidence="1">
    <location>
        <begin position="295"/>
        <end position="307"/>
    </location>
</feature>
<gene>
    <name evidence="2" type="ORF">CgunFtcFv8_001837</name>
</gene>
<proteinExistence type="predicted"/>
<evidence type="ECO:0000256" key="1">
    <source>
        <dbReference type="SAM" id="MobiDB-lite"/>
    </source>
</evidence>
<sequence>MELNPMVTELELVLVLTKAMELNPMVTELEPDQESELDPKLELTKDMVLNPMVTELEPDQESELDPKLELTKDMVLNPMVTELDPDQESELDPDQESELDPKLELTKDMVLNPMVTELEPDQESELDPKLELTKDMVLNPMVTELDPDQESELDPDQESELDPKLELTKDMVLNPMVTELEPDQESELDPKLELTKDMVLNPMVTELELVLTKAMGHNPMVMEQVPELPKAMELNPMATGRVQRVQDPYIHKARGQRPSHLDLHQRFLSPTRHLVSLKASFVTATAVPEQKEAETEVLVEVDSDSEGDAAPTSTQPPTVTATVAAKSITPEVTVGVPESTPDEANPESQPEFAPEVANPKHQPEEAPGRVGGKGLPPGESGETDNGGVVVITKEQGAKQNKPDCGPSGVPNGQWMKMPRAGAGAGTNTKGYGAGAGADVPNNRYGANPNGHGARAGGVLNGGAKANKPGYGAGGYNAPAPGNGYGAGLGYPYARKPQQPSYGQGAFLGAGYGNPYGGDAGQGEAGKPQSGYGYGAGVQPDYASLGQGVPTANGKSGGAKQMPYNGAPLVPAGIDGMSQFEPQAAGLGPNGNVGSMYGGMGGYGGQTPGMGAEKSNAKYGIGGLQFGGQPLNTGNNGAGKYGYAGNPFANAGKYAGLGAGMGDNPAQYGYGGLPNGGQYPGVGSNGETAGKYGYGRMPYEAQPAGISPEAKSAGTYGYGHGYNGGVQPDYASLGQGVHTANGQSGGPKQMPYNRAPIDPAGLDGMSQFEPQAAGLGPNGKLSSMYDAASQYRTEPLGQNGKSTGIYGGGEVPYAQQAPVLGGDATSYGKYGNHGQYQPQPYETASEDAGLPYEPLPLKPDSAVKSYVEGEGHTPEIAVEGESMSLDRYEHVGYINGEVQPEVVEFPGVPTSSPILAYPSDPSDPSYLPVEVFTPAAGVEDLSDPAGSDDLLLHSAPAAETQGGAQPEDMQHQQEMPRQIHIQQHLKLHFHPKEAAKTRKFDLNGFFGNSGYQG</sequence>